<dbReference type="CDD" id="cd06171">
    <property type="entry name" value="Sigma70_r4"/>
    <property type="match status" value="1"/>
</dbReference>
<dbReference type="InterPro" id="IPR036388">
    <property type="entry name" value="WH-like_DNA-bd_sf"/>
</dbReference>
<dbReference type="GO" id="GO:0003677">
    <property type="term" value="F:DNA binding"/>
    <property type="evidence" value="ECO:0007669"/>
    <property type="project" value="InterPro"/>
</dbReference>
<feature type="domain" description="RNA polymerase sigma factor 70 region 4 type 2" evidence="6">
    <location>
        <begin position="124"/>
        <end position="172"/>
    </location>
</feature>
<protein>
    <submittedName>
        <fullName evidence="7">RNA polymerase subunit sigma-70</fullName>
    </submittedName>
</protein>
<dbReference type="GO" id="GO:0006352">
    <property type="term" value="P:DNA-templated transcription initiation"/>
    <property type="evidence" value="ECO:0007669"/>
    <property type="project" value="InterPro"/>
</dbReference>
<evidence type="ECO:0000256" key="2">
    <source>
        <dbReference type="ARBA" id="ARBA00023015"/>
    </source>
</evidence>
<evidence type="ECO:0000256" key="4">
    <source>
        <dbReference type="ARBA" id="ARBA00023163"/>
    </source>
</evidence>
<dbReference type="SUPFAM" id="SSF88946">
    <property type="entry name" value="Sigma2 domain of RNA polymerase sigma factors"/>
    <property type="match status" value="1"/>
</dbReference>
<dbReference type="AlphaFoldDB" id="A0A1D9PF60"/>
<dbReference type="Pfam" id="PF04542">
    <property type="entry name" value="Sigma70_r2"/>
    <property type="match status" value="1"/>
</dbReference>
<proteinExistence type="inferred from homology"/>
<evidence type="ECO:0000313" key="7">
    <source>
        <dbReference type="EMBL" id="APA00945.1"/>
    </source>
</evidence>
<dbReference type="SUPFAM" id="SSF88659">
    <property type="entry name" value="Sigma3 and sigma4 domains of RNA polymerase sigma factors"/>
    <property type="match status" value="1"/>
</dbReference>
<evidence type="ECO:0000256" key="3">
    <source>
        <dbReference type="ARBA" id="ARBA00023082"/>
    </source>
</evidence>
<name>A0A1D9PF60_9FLAO</name>
<sequence length="189" mass="21995">MKVINLHQQENELIRLAVENNRQAQQKIYSQFSPKMLSVCRQYVKDIHQAEDIMITAFMKVFTNLKNFQFKGSFEGWIRRIMVNECISFIRVHKKLKYIEDDFVIGRDEESFDSIESQFSVADIQFLIDSLPDGYKIVFNLYAIEGYKHQEIAGMLGISEGTSKSQLSHARKVLKGQINKLKKYSNGTE</sequence>
<dbReference type="InterPro" id="IPR039425">
    <property type="entry name" value="RNA_pol_sigma-70-like"/>
</dbReference>
<dbReference type="KEGG" id="fcm:BIW12_09610"/>
<dbReference type="InterPro" id="IPR013249">
    <property type="entry name" value="RNA_pol_sigma70_r4_t2"/>
</dbReference>
<dbReference type="InterPro" id="IPR007627">
    <property type="entry name" value="RNA_pol_sigma70_r2"/>
</dbReference>
<dbReference type="InterPro" id="IPR013325">
    <property type="entry name" value="RNA_pol_sigma_r2"/>
</dbReference>
<dbReference type="Pfam" id="PF08281">
    <property type="entry name" value="Sigma70_r4_2"/>
    <property type="match status" value="1"/>
</dbReference>
<keyword evidence="3" id="KW-0731">Sigma factor</keyword>
<dbReference type="InterPro" id="IPR014284">
    <property type="entry name" value="RNA_pol_sigma-70_dom"/>
</dbReference>
<reference evidence="7 8" key="1">
    <citation type="submission" date="2016-10" db="EMBL/GenBank/DDBJ databases">
        <title>Complete Genome Sequence of Flavobacterium sp. PK15.</title>
        <authorList>
            <person name="Ekwe A."/>
            <person name="Kim S.B."/>
        </authorList>
    </citation>
    <scope>NUCLEOTIDE SEQUENCE [LARGE SCALE GENOMIC DNA]</scope>
    <source>
        <strain evidence="7 8">PK15</strain>
    </source>
</reference>
<dbReference type="Gene3D" id="1.10.10.10">
    <property type="entry name" value="Winged helix-like DNA-binding domain superfamily/Winged helix DNA-binding domain"/>
    <property type="match status" value="1"/>
</dbReference>
<keyword evidence="2" id="KW-0805">Transcription regulation</keyword>
<evidence type="ECO:0000313" key="8">
    <source>
        <dbReference type="Proteomes" id="UP000178198"/>
    </source>
</evidence>
<dbReference type="RefSeq" id="WP_071186283.1">
    <property type="nucleotide sequence ID" value="NZ_CP017774.1"/>
</dbReference>
<dbReference type="GO" id="GO:0016987">
    <property type="term" value="F:sigma factor activity"/>
    <property type="evidence" value="ECO:0007669"/>
    <property type="project" value="UniProtKB-KW"/>
</dbReference>
<dbReference type="OrthoDB" id="1056775at2"/>
<dbReference type="Gene3D" id="1.10.1740.10">
    <property type="match status" value="1"/>
</dbReference>
<dbReference type="PANTHER" id="PTHR43133:SF46">
    <property type="entry name" value="RNA POLYMERASE SIGMA-70 FACTOR ECF SUBFAMILY"/>
    <property type="match status" value="1"/>
</dbReference>
<gene>
    <name evidence="7" type="ORF">BIW12_09610</name>
</gene>
<dbReference type="NCBIfam" id="TIGR02937">
    <property type="entry name" value="sigma70-ECF"/>
    <property type="match status" value="1"/>
</dbReference>
<keyword evidence="8" id="KW-1185">Reference proteome</keyword>
<accession>A0A1D9PF60</accession>
<dbReference type="STRING" id="1306519.BIW12_09610"/>
<dbReference type="Proteomes" id="UP000178198">
    <property type="component" value="Chromosome"/>
</dbReference>
<evidence type="ECO:0000259" key="5">
    <source>
        <dbReference type="Pfam" id="PF04542"/>
    </source>
</evidence>
<keyword evidence="4" id="KW-0804">Transcription</keyword>
<evidence type="ECO:0000259" key="6">
    <source>
        <dbReference type="Pfam" id="PF08281"/>
    </source>
</evidence>
<organism evidence="7 8">
    <name type="scientific">Flavobacterium commune</name>
    <dbReference type="NCBI Taxonomy" id="1306519"/>
    <lineage>
        <taxon>Bacteria</taxon>
        <taxon>Pseudomonadati</taxon>
        <taxon>Bacteroidota</taxon>
        <taxon>Flavobacteriia</taxon>
        <taxon>Flavobacteriales</taxon>
        <taxon>Flavobacteriaceae</taxon>
        <taxon>Flavobacterium</taxon>
    </lineage>
</organism>
<evidence type="ECO:0000256" key="1">
    <source>
        <dbReference type="ARBA" id="ARBA00010641"/>
    </source>
</evidence>
<comment type="similarity">
    <text evidence="1">Belongs to the sigma-70 factor family. ECF subfamily.</text>
</comment>
<dbReference type="EMBL" id="CP017774">
    <property type="protein sequence ID" value="APA00945.1"/>
    <property type="molecule type" value="Genomic_DNA"/>
</dbReference>
<dbReference type="InterPro" id="IPR013324">
    <property type="entry name" value="RNA_pol_sigma_r3/r4-like"/>
</dbReference>
<dbReference type="PANTHER" id="PTHR43133">
    <property type="entry name" value="RNA POLYMERASE ECF-TYPE SIGMA FACTO"/>
    <property type="match status" value="1"/>
</dbReference>
<feature type="domain" description="RNA polymerase sigma-70 region 2" evidence="5">
    <location>
        <begin position="29"/>
        <end position="94"/>
    </location>
</feature>